<organism evidence="1 2">
    <name type="scientific">Rhizopus microsporus ATCC 52813</name>
    <dbReference type="NCBI Taxonomy" id="1340429"/>
    <lineage>
        <taxon>Eukaryota</taxon>
        <taxon>Fungi</taxon>
        <taxon>Fungi incertae sedis</taxon>
        <taxon>Mucoromycota</taxon>
        <taxon>Mucoromycotina</taxon>
        <taxon>Mucoromycetes</taxon>
        <taxon>Mucorales</taxon>
        <taxon>Mucorineae</taxon>
        <taxon>Rhizopodaceae</taxon>
        <taxon>Rhizopus</taxon>
    </lineage>
</organism>
<dbReference type="EMBL" id="KZ303850">
    <property type="protein sequence ID" value="PHZ11974.1"/>
    <property type="molecule type" value="Genomic_DNA"/>
</dbReference>
<evidence type="ECO:0000313" key="2">
    <source>
        <dbReference type="Proteomes" id="UP000242254"/>
    </source>
</evidence>
<dbReference type="SUPFAM" id="SSF46689">
    <property type="entry name" value="Homeodomain-like"/>
    <property type="match status" value="1"/>
</dbReference>
<dbReference type="Gene3D" id="1.10.10.10">
    <property type="entry name" value="Winged helix-like DNA-binding domain superfamily/Winged helix DNA-binding domain"/>
    <property type="match status" value="1"/>
</dbReference>
<accession>A0A2G4ST83</accession>
<dbReference type="GeneID" id="35444133"/>
<protein>
    <submittedName>
        <fullName evidence="1">Uncharacterized protein</fullName>
    </submittedName>
</protein>
<keyword evidence="2" id="KW-1185">Reference proteome</keyword>
<evidence type="ECO:0000313" key="1">
    <source>
        <dbReference type="EMBL" id="PHZ11974.1"/>
    </source>
</evidence>
<dbReference type="AlphaFoldDB" id="A0A2G4ST83"/>
<proteinExistence type="predicted"/>
<dbReference type="RefSeq" id="XP_023465682.1">
    <property type="nucleotide sequence ID" value="XM_023613144.1"/>
</dbReference>
<dbReference type="InterPro" id="IPR036388">
    <property type="entry name" value="WH-like_DNA-bd_sf"/>
</dbReference>
<dbReference type="Proteomes" id="UP000242254">
    <property type="component" value="Unassembled WGS sequence"/>
</dbReference>
<dbReference type="InterPro" id="IPR009057">
    <property type="entry name" value="Homeodomain-like_sf"/>
</dbReference>
<gene>
    <name evidence="1" type="ORF">RHIMIDRAFT_283722</name>
</gene>
<dbReference type="Pfam" id="PF13384">
    <property type="entry name" value="HTH_23"/>
    <property type="match status" value="1"/>
</dbReference>
<sequence>MAIRRRPRIIQTHTPGITETQRLGIITLYHKGMGPKAICRFQNISYRAARYTIKKWQEENEFMTEASETIDIP</sequence>
<name>A0A2G4ST83_RHIZD</name>
<reference evidence="1 2" key="1">
    <citation type="journal article" date="2016" name="Proc. Natl. Acad. Sci. U.S.A.">
        <title>Lipid metabolic changes in an early divergent fungus govern the establishment of a mutualistic symbiosis with endobacteria.</title>
        <authorList>
            <person name="Lastovetsky O.A."/>
            <person name="Gaspar M.L."/>
            <person name="Mondo S.J."/>
            <person name="LaButti K.M."/>
            <person name="Sandor L."/>
            <person name="Grigoriev I.V."/>
            <person name="Henry S.A."/>
            <person name="Pawlowska T.E."/>
        </authorList>
    </citation>
    <scope>NUCLEOTIDE SEQUENCE [LARGE SCALE GENOMIC DNA]</scope>
    <source>
        <strain evidence="1 2">ATCC 52813</strain>
    </source>
</reference>